<evidence type="ECO:0000256" key="3">
    <source>
        <dbReference type="ARBA" id="ARBA00023163"/>
    </source>
</evidence>
<gene>
    <name evidence="6" type="ORF">MNBD_ALPHA08-1249</name>
</gene>
<dbReference type="AlphaFoldDB" id="A0A3B0RUS0"/>
<dbReference type="PROSITE" id="PS50043">
    <property type="entry name" value="HTH_LUXR_2"/>
    <property type="match status" value="1"/>
</dbReference>
<dbReference type="PROSITE" id="PS00622">
    <property type="entry name" value="HTH_LUXR_1"/>
    <property type="match status" value="1"/>
</dbReference>
<evidence type="ECO:0000256" key="2">
    <source>
        <dbReference type="ARBA" id="ARBA00023125"/>
    </source>
</evidence>
<dbReference type="SUPFAM" id="SSF46894">
    <property type="entry name" value="C-terminal effector domain of the bipartite response regulators"/>
    <property type="match status" value="1"/>
</dbReference>
<dbReference type="SMART" id="SM00421">
    <property type="entry name" value="HTH_LUXR"/>
    <property type="match status" value="1"/>
</dbReference>
<feature type="non-terminal residue" evidence="6">
    <location>
        <position position="1"/>
    </location>
</feature>
<keyword evidence="4" id="KW-0812">Transmembrane</keyword>
<sequence length="461" mass="50057">FVSCLLFYRFFGYHVLGQGSLGAYMRRITAFVGMLALLLAVVPGNGLVVQAQTSVNTAKIGVLAYRGTSSANSRWRPLVTYLNSAVSGWEFEIVPVTQGSVAGQIENRKLDFIVTNPGHYVALQKLYGLSALATRERLSGQSLPGRMKFGSVIFTRSDSAVLSFGELRGKTLAAVSPDAFGGFQIVWRELKQQGVDPFKDLKAVRFMGFPQDAIIAAVRSGKVEAGVVRSGLLELLASEGRFGLDEFRVLNASNQQKYIHLLSSKLYPEWPFAALPSTGKVLREKVLVALMATQDAGVVKTFGLSDIWSAPLSYDDVRELVTSYGDYAAGNPVGSQPLFAGRGWNVLAVFLSLLALVVLVYVLATRRKSANPGAERNGGARMPPEMLARFDDLTKREREVLCLICQGFSSKVVADKLGISTKTVEFHRANLLQKTQAGTTPRLVQLATRAGLDKVRKLAAG</sequence>
<keyword evidence="1" id="KW-0805">Transcription regulation</keyword>
<dbReference type="CDD" id="cd06170">
    <property type="entry name" value="LuxR_C_like"/>
    <property type="match status" value="1"/>
</dbReference>
<dbReference type="SUPFAM" id="SSF53850">
    <property type="entry name" value="Periplasmic binding protein-like II"/>
    <property type="match status" value="1"/>
</dbReference>
<keyword evidence="2" id="KW-0238">DNA-binding</keyword>
<keyword evidence="6" id="KW-0418">Kinase</keyword>
<reference evidence="6" key="1">
    <citation type="submission" date="2018-06" db="EMBL/GenBank/DDBJ databases">
        <authorList>
            <person name="Zhirakovskaya E."/>
        </authorList>
    </citation>
    <scope>NUCLEOTIDE SEQUENCE</scope>
</reference>
<name>A0A3B0RUS0_9ZZZZ</name>
<keyword evidence="4" id="KW-1133">Transmembrane helix</keyword>
<feature type="domain" description="HTH luxR-type" evidence="5">
    <location>
        <begin position="386"/>
        <end position="451"/>
    </location>
</feature>
<evidence type="ECO:0000313" key="6">
    <source>
        <dbReference type="EMBL" id="VAV92168.1"/>
    </source>
</evidence>
<feature type="transmembrane region" description="Helical" evidence="4">
    <location>
        <begin position="344"/>
        <end position="364"/>
    </location>
</feature>
<dbReference type="EMBL" id="UOEC01000096">
    <property type="protein sequence ID" value="VAV92168.1"/>
    <property type="molecule type" value="Genomic_DNA"/>
</dbReference>
<dbReference type="InterPro" id="IPR016032">
    <property type="entry name" value="Sig_transdc_resp-reg_C-effctor"/>
</dbReference>
<dbReference type="GO" id="GO:0006355">
    <property type="term" value="P:regulation of DNA-templated transcription"/>
    <property type="evidence" value="ECO:0007669"/>
    <property type="project" value="InterPro"/>
</dbReference>
<keyword evidence="6" id="KW-0808">Transferase</keyword>
<feature type="transmembrane region" description="Helical" evidence="4">
    <location>
        <begin position="28"/>
        <end position="49"/>
    </location>
</feature>
<evidence type="ECO:0000256" key="1">
    <source>
        <dbReference type="ARBA" id="ARBA00023015"/>
    </source>
</evidence>
<dbReference type="GO" id="GO:0016301">
    <property type="term" value="F:kinase activity"/>
    <property type="evidence" value="ECO:0007669"/>
    <property type="project" value="UniProtKB-KW"/>
</dbReference>
<dbReference type="PANTHER" id="PTHR44688:SF16">
    <property type="entry name" value="DNA-BINDING TRANSCRIPTIONAL ACTIVATOR DEVR_DOSR"/>
    <property type="match status" value="1"/>
</dbReference>
<dbReference type="InterPro" id="IPR036388">
    <property type="entry name" value="WH-like_DNA-bd_sf"/>
</dbReference>
<dbReference type="Gene3D" id="1.10.10.10">
    <property type="entry name" value="Winged helix-like DNA-binding domain superfamily/Winged helix DNA-binding domain"/>
    <property type="match status" value="1"/>
</dbReference>
<keyword evidence="4" id="KW-0472">Membrane</keyword>
<dbReference type="Pfam" id="PF00196">
    <property type="entry name" value="GerE"/>
    <property type="match status" value="1"/>
</dbReference>
<dbReference type="Pfam" id="PF12974">
    <property type="entry name" value="Phosphonate-bd"/>
    <property type="match status" value="1"/>
</dbReference>
<evidence type="ECO:0000256" key="4">
    <source>
        <dbReference type="SAM" id="Phobius"/>
    </source>
</evidence>
<dbReference type="GO" id="GO:0003677">
    <property type="term" value="F:DNA binding"/>
    <property type="evidence" value="ECO:0007669"/>
    <property type="project" value="UniProtKB-KW"/>
</dbReference>
<dbReference type="PANTHER" id="PTHR44688">
    <property type="entry name" value="DNA-BINDING TRANSCRIPTIONAL ACTIVATOR DEVR_DOSR"/>
    <property type="match status" value="1"/>
</dbReference>
<evidence type="ECO:0000259" key="5">
    <source>
        <dbReference type="PROSITE" id="PS50043"/>
    </source>
</evidence>
<dbReference type="Gene3D" id="3.40.190.10">
    <property type="entry name" value="Periplasmic binding protein-like II"/>
    <property type="match status" value="2"/>
</dbReference>
<organism evidence="6">
    <name type="scientific">hydrothermal vent metagenome</name>
    <dbReference type="NCBI Taxonomy" id="652676"/>
    <lineage>
        <taxon>unclassified sequences</taxon>
        <taxon>metagenomes</taxon>
        <taxon>ecological metagenomes</taxon>
    </lineage>
</organism>
<proteinExistence type="predicted"/>
<protein>
    <submittedName>
        <fullName evidence="6">Two-component system sensor histidine kinase</fullName>
    </submittedName>
</protein>
<accession>A0A3B0RUS0</accession>
<dbReference type="PRINTS" id="PR00038">
    <property type="entry name" value="HTHLUXR"/>
</dbReference>
<dbReference type="InterPro" id="IPR000792">
    <property type="entry name" value="Tscrpt_reg_LuxR_C"/>
</dbReference>
<keyword evidence="3" id="KW-0804">Transcription</keyword>